<organism evidence="3 4">
    <name type="scientific">Tripterygium wilfordii</name>
    <name type="common">Thunder God vine</name>
    <dbReference type="NCBI Taxonomy" id="458696"/>
    <lineage>
        <taxon>Eukaryota</taxon>
        <taxon>Viridiplantae</taxon>
        <taxon>Streptophyta</taxon>
        <taxon>Embryophyta</taxon>
        <taxon>Tracheophyta</taxon>
        <taxon>Spermatophyta</taxon>
        <taxon>Magnoliopsida</taxon>
        <taxon>eudicotyledons</taxon>
        <taxon>Gunneridae</taxon>
        <taxon>Pentapetalae</taxon>
        <taxon>rosids</taxon>
        <taxon>fabids</taxon>
        <taxon>Celastrales</taxon>
        <taxon>Celastraceae</taxon>
        <taxon>Tripterygium</taxon>
    </lineage>
</organism>
<name>A0A7J7E283_TRIWF</name>
<protein>
    <submittedName>
        <fullName evidence="3">Uncharacterized protein</fullName>
    </submittedName>
</protein>
<feature type="compositionally biased region" description="Acidic residues" evidence="2">
    <location>
        <begin position="207"/>
        <end position="226"/>
    </location>
</feature>
<evidence type="ECO:0000256" key="1">
    <source>
        <dbReference type="SAM" id="Coils"/>
    </source>
</evidence>
<accession>A0A7J7E283</accession>
<sequence>MEKEKKDREKIVEVIKNIPQLISRSRHLCDEVVVKELDSSMTQVEEFVTDRFEELTEEEVLTYTEHSEKMQEVKEFLKKRITNRANFKNKEEAMEEEKHKHEDAVELLTKKMSELNIFKNTAEERKEIEIDSPELFAAEGIGKKRPFWVTRTQLEESAITEGIEKNESRGKRLKSERVQQMDLEESTVFKKLLETEEQDQEMPSLESDTESSTEASSDDSQDSDFF</sequence>
<reference evidence="3 4" key="1">
    <citation type="journal article" date="2020" name="Nat. Commun.">
        <title>Genome of Tripterygium wilfordii and identification of cytochrome P450 involved in triptolide biosynthesis.</title>
        <authorList>
            <person name="Tu L."/>
            <person name="Su P."/>
            <person name="Zhang Z."/>
            <person name="Gao L."/>
            <person name="Wang J."/>
            <person name="Hu T."/>
            <person name="Zhou J."/>
            <person name="Zhang Y."/>
            <person name="Zhao Y."/>
            <person name="Liu Y."/>
            <person name="Song Y."/>
            <person name="Tong Y."/>
            <person name="Lu Y."/>
            <person name="Yang J."/>
            <person name="Xu C."/>
            <person name="Jia M."/>
            <person name="Peters R.J."/>
            <person name="Huang L."/>
            <person name="Gao W."/>
        </authorList>
    </citation>
    <scope>NUCLEOTIDE SEQUENCE [LARGE SCALE GENOMIC DNA]</scope>
    <source>
        <strain evidence="4">cv. XIE 37</strain>
        <tissue evidence="3">Leaf</tissue>
    </source>
</reference>
<feature type="coiled-coil region" evidence="1">
    <location>
        <begin position="84"/>
        <end position="111"/>
    </location>
</feature>
<keyword evidence="4" id="KW-1185">Reference proteome</keyword>
<evidence type="ECO:0000256" key="2">
    <source>
        <dbReference type="SAM" id="MobiDB-lite"/>
    </source>
</evidence>
<feature type="compositionally biased region" description="Basic and acidic residues" evidence="2">
    <location>
        <begin position="162"/>
        <end position="179"/>
    </location>
</feature>
<evidence type="ECO:0000313" key="3">
    <source>
        <dbReference type="EMBL" id="KAF5752772.1"/>
    </source>
</evidence>
<proteinExistence type="predicted"/>
<feature type="region of interest" description="Disordered" evidence="2">
    <location>
        <begin position="160"/>
        <end position="226"/>
    </location>
</feature>
<dbReference type="Proteomes" id="UP000593562">
    <property type="component" value="Unassembled WGS sequence"/>
</dbReference>
<keyword evidence="1" id="KW-0175">Coiled coil</keyword>
<dbReference type="InParanoid" id="A0A7J7E283"/>
<evidence type="ECO:0000313" key="4">
    <source>
        <dbReference type="Proteomes" id="UP000593562"/>
    </source>
</evidence>
<dbReference type="AlphaFoldDB" id="A0A7J7E283"/>
<dbReference type="EMBL" id="JAAARO010000001">
    <property type="protein sequence ID" value="KAF5752772.1"/>
    <property type="molecule type" value="Genomic_DNA"/>
</dbReference>
<comment type="caution">
    <text evidence="3">The sequence shown here is derived from an EMBL/GenBank/DDBJ whole genome shotgun (WGS) entry which is preliminary data.</text>
</comment>
<gene>
    <name evidence="3" type="ORF">HS088_TW01G00690</name>
</gene>